<dbReference type="Gene3D" id="2.60.120.260">
    <property type="entry name" value="Galactose-binding domain-like"/>
    <property type="match status" value="1"/>
</dbReference>
<dbReference type="InterPro" id="IPR000383">
    <property type="entry name" value="Xaa-Pro-like_dom"/>
</dbReference>
<dbReference type="AlphaFoldDB" id="A0A6N7YJQ5"/>
<dbReference type="NCBIfam" id="TIGR00976">
    <property type="entry name" value="CocE_NonD"/>
    <property type="match status" value="1"/>
</dbReference>
<organism evidence="4 5">
    <name type="scientific">Amycolatopsis pithecellobii</name>
    <dbReference type="NCBI Taxonomy" id="664692"/>
    <lineage>
        <taxon>Bacteria</taxon>
        <taxon>Bacillati</taxon>
        <taxon>Actinomycetota</taxon>
        <taxon>Actinomycetes</taxon>
        <taxon>Pseudonocardiales</taxon>
        <taxon>Pseudonocardiaceae</taxon>
        <taxon>Amycolatopsis</taxon>
    </lineage>
</organism>
<dbReference type="Gene3D" id="1.10.3020.20">
    <property type="match status" value="1"/>
</dbReference>
<evidence type="ECO:0000259" key="3">
    <source>
        <dbReference type="SMART" id="SM00939"/>
    </source>
</evidence>
<keyword evidence="5" id="KW-1185">Reference proteome</keyword>
<dbReference type="InterPro" id="IPR029058">
    <property type="entry name" value="AB_hydrolase_fold"/>
</dbReference>
<keyword evidence="1 4" id="KW-0378">Hydrolase</keyword>
<evidence type="ECO:0000313" key="4">
    <source>
        <dbReference type="EMBL" id="MTD53145.1"/>
    </source>
</evidence>
<comment type="caution">
    <text evidence="4">The sequence shown here is derived from an EMBL/GenBank/DDBJ whole genome shotgun (WGS) entry which is preliminary data.</text>
</comment>
<dbReference type="Proteomes" id="UP000440096">
    <property type="component" value="Unassembled WGS sequence"/>
</dbReference>
<dbReference type="OrthoDB" id="5240615at2"/>
<protein>
    <submittedName>
        <fullName evidence="4">CocE/NonD family hydrolase</fullName>
    </submittedName>
</protein>
<dbReference type="SUPFAM" id="SSF53474">
    <property type="entry name" value="alpha/beta-Hydrolases"/>
    <property type="match status" value="1"/>
</dbReference>
<feature type="region of interest" description="Disordered" evidence="2">
    <location>
        <begin position="565"/>
        <end position="585"/>
    </location>
</feature>
<feature type="domain" description="Xaa-Pro dipeptidyl-peptidase C-terminal" evidence="3">
    <location>
        <begin position="296"/>
        <end position="560"/>
    </location>
</feature>
<evidence type="ECO:0000256" key="1">
    <source>
        <dbReference type="ARBA" id="ARBA00022801"/>
    </source>
</evidence>
<dbReference type="InterPro" id="IPR008979">
    <property type="entry name" value="Galactose-bd-like_sf"/>
</dbReference>
<dbReference type="Pfam" id="PF02129">
    <property type="entry name" value="Peptidase_S15"/>
    <property type="match status" value="1"/>
</dbReference>
<gene>
    <name evidence="4" type="ORF">GKO32_04005</name>
</gene>
<dbReference type="InterPro" id="IPR013736">
    <property type="entry name" value="Xaa-Pro_dipept_C"/>
</dbReference>
<evidence type="ECO:0000313" key="5">
    <source>
        <dbReference type="Proteomes" id="UP000440096"/>
    </source>
</evidence>
<dbReference type="SMART" id="SM00939">
    <property type="entry name" value="PepX_C"/>
    <property type="match status" value="1"/>
</dbReference>
<reference evidence="4 5" key="1">
    <citation type="submission" date="2019-11" db="EMBL/GenBank/DDBJ databases">
        <title>Draft genome of Amycolatopsis RM579.</title>
        <authorList>
            <person name="Duangmal K."/>
            <person name="Mingma R."/>
        </authorList>
    </citation>
    <scope>NUCLEOTIDE SEQUENCE [LARGE SCALE GENOMIC DNA]</scope>
    <source>
        <strain evidence="4 5">RM579</strain>
    </source>
</reference>
<feature type="compositionally biased region" description="Pro residues" evidence="2">
    <location>
        <begin position="573"/>
        <end position="585"/>
    </location>
</feature>
<feature type="region of interest" description="Disordered" evidence="2">
    <location>
        <begin position="471"/>
        <end position="492"/>
    </location>
</feature>
<sequence length="585" mass="64694">MAKLLEEEAREGFVVVERDVRIPTRDGGFVAADVYRPAGSGPFPALYAVSPYGKDWVDLPAIPAFRHRETGDIAFYVEHGYAYVHADTRGTGHSTFGEWEVLAKAEQHDVYDSIEWIAGRPWSSGRVGMIGESYYAIPMWLAAADKPPHLTTIVVYDGAVDLYRDALYHGGVLSVGFLNWWHTNTRALTLLDPVERLTVPAPENQAAFDFVGQVLRHPSYDGFWQERTPVDRLADIDIPVYSIGNWNQAGLHLRGNLYGYEQIRGPKKLLVNGGPIGDAHSSINIFNDQGFHEHLLGWFDQWLKGVDTGILDEPPVRVSVRPEGSHRAARDWPLPGTTMRPLYLTSGPSGATSSLNDGRLSWEPSTVDEDATRYPYPADHWAGWPGLGNATISQGRPPENLSNLCSWTTEPLETDLEICGGLVLYLYAGSDQADTQFIVRVVDQAPPAGDIPAAAQAPWAPIVTRGWLRSAHRDTDPARSTPQRPWHPHDKAEPLVPGQIAEFAIEILPTAWVFQKGHRIRLDISNADSAALDAPWTHHYGTRRGTDTYHHDRVRPSRLLLPIPPADAWIGEPTPPRPSGAPGAP</sequence>
<dbReference type="GO" id="GO:0008239">
    <property type="term" value="F:dipeptidyl-peptidase activity"/>
    <property type="evidence" value="ECO:0007669"/>
    <property type="project" value="InterPro"/>
</dbReference>
<name>A0A6N7YJQ5_9PSEU</name>
<dbReference type="RefSeq" id="WP_154755402.1">
    <property type="nucleotide sequence ID" value="NZ_WMBA01000004.1"/>
</dbReference>
<dbReference type="InterPro" id="IPR050585">
    <property type="entry name" value="Xaa-Pro_dipeptidyl-ppase/CocE"/>
</dbReference>
<dbReference type="Gene3D" id="3.40.50.1820">
    <property type="entry name" value="alpha/beta hydrolase"/>
    <property type="match status" value="1"/>
</dbReference>
<proteinExistence type="predicted"/>
<dbReference type="EMBL" id="WMBA01000004">
    <property type="protein sequence ID" value="MTD53145.1"/>
    <property type="molecule type" value="Genomic_DNA"/>
</dbReference>
<dbReference type="PANTHER" id="PTHR43056:SF10">
    <property type="entry name" value="COCE_NOND FAMILY, PUTATIVE (AFU_ORTHOLOGUE AFUA_7G00600)-RELATED"/>
    <property type="match status" value="1"/>
</dbReference>
<accession>A0A6N7YJQ5</accession>
<dbReference type="SUPFAM" id="SSF49785">
    <property type="entry name" value="Galactose-binding domain-like"/>
    <property type="match status" value="1"/>
</dbReference>
<dbReference type="Pfam" id="PF08530">
    <property type="entry name" value="PepX_C"/>
    <property type="match status" value="1"/>
</dbReference>
<dbReference type="InterPro" id="IPR005674">
    <property type="entry name" value="CocE/Ser_esterase"/>
</dbReference>
<evidence type="ECO:0000256" key="2">
    <source>
        <dbReference type="SAM" id="MobiDB-lite"/>
    </source>
</evidence>
<dbReference type="PANTHER" id="PTHR43056">
    <property type="entry name" value="PEPTIDASE S9 PROLYL OLIGOPEPTIDASE"/>
    <property type="match status" value="1"/>
</dbReference>